<feature type="domain" description="NAD(P)-binding" evidence="1">
    <location>
        <begin position="7"/>
        <end position="181"/>
    </location>
</feature>
<dbReference type="InterPro" id="IPR051604">
    <property type="entry name" value="Ergot_Alk_Oxidoreductase"/>
</dbReference>
<reference evidence="2" key="1">
    <citation type="submission" date="2022-10" db="EMBL/GenBank/DDBJ databases">
        <title>The complete genomes of actinobacterial strains from the NBC collection.</title>
        <authorList>
            <person name="Joergensen T.S."/>
            <person name="Alvarez Arevalo M."/>
            <person name="Sterndorff E.B."/>
            <person name="Faurdal D."/>
            <person name="Vuksanovic O."/>
            <person name="Mourched A.-S."/>
            <person name="Charusanti P."/>
            <person name="Shaw S."/>
            <person name="Blin K."/>
            <person name="Weber T."/>
        </authorList>
    </citation>
    <scope>NUCLEOTIDE SEQUENCE</scope>
    <source>
        <strain evidence="2">NBC_00060</strain>
    </source>
</reference>
<dbReference type="EMBL" id="CP108253">
    <property type="protein sequence ID" value="WTU39271.1"/>
    <property type="molecule type" value="Genomic_DNA"/>
</dbReference>
<organism evidence="2">
    <name type="scientific">Streptomyces sp. NBC_00060</name>
    <dbReference type="NCBI Taxonomy" id="2975636"/>
    <lineage>
        <taxon>Bacteria</taxon>
        <taxon>Bacillati</taxon>
        <taxon>Actinomycetota</taxon>
        <taxon>Actinomycetes</taxon>
        <taxon>Kitasatosporales</taxon>
        <taxon>Streptomycetaceae</taxon>
        <taxon>Streptomyces</taxon>
    </lineage>
</organism>
<accession>A0AAU2GVM3</accession>
<dbReference type="InterPro" id="IPR036291">
    <property type="entry name" value="NAD(P)-bd_dom_sf"/>
</dbReference>
<protein>
    <submittedName>
        <fullName evidence="2">NAD(P)H-binding protein</fullName>
    </submittedName>
</protein>
<proteinExistence type="predicted"/>
<evidence type="ECO:0000259" key="1">
    <source>
        <dbReference type="Pfam" id="PF13460"/>
    </source>
</evidence>
<dbReference type="PANTHER" id="PTHR43162:SF1">
    <property type="entry name" value="PRESTALK A DIFFERENTIATION PROTEIN A"/>
    <property type="match status" value="1"/>
</dbReference>
<dbReference type="Gene3D" id="3.90.25.10">
    <property type="entry name" value="UDP-galactose 4-epimerase, domain 1"/>
    <property type="match status" value="1"/>
</dbReference>
<dbReference type="Pfam" id="PF13460">
    <property type="entry name" value="NAD_binding_10"/>
    <property type="match status" value="1"/>
</dbReference>
<dbReference type="Gene3D" id="3.40.50.720">
    <property type="entry name" value="NAD(P)-binding Rossmann-like Domain"/>
    <property type="match status" value="1"/>
</dbReference>
<dbReference type="InterPro" id="IPR016040">
    <property type="entry name" value="NAD(P)-bd_dom"/>
</dbReference>
<name>A0AAU2GVM3_9ACTN</name>
<dbReference type="PANTHER" id="PTHR43162">
    <property type="match status" value="1"/>
</dbReference>
<gene>
    <name evidence="2" type="ORF">OHV25_06640</name>
</gene>
<sequence>MTVFVIGAAGGLGQLVVRALRERDVEVAVLARDPERVPAGPGVRVVAGDLSDPASVRAAAEGCTSLFLSASCDVECQSAAVDVAADVGARLVKMSPWQAAVREDSPAPGARHHWITERYLAKRDLPYTILSPNYPMQELIRHYAPEVRRRGVLVDPAGGRGVSVVDEHDVAEVAARVLVEPGHEGRTYALTGPAAPTFAELAELLAGLMSVRVSASELAGPELAAWLAREHRPWEAELDALFGQFREGAGEAVTEDVHRVTGHEPRPVADFLKAHLHHFLPDSEG</sequence>
<evidence type="ECO:0000313" key="2">
    <source>
        <dbReference type="EMBL" id="WTU39271.1"/>
    </source>
</evidence>
<dbReference type="SUPFAM" id="SSF51735">
    <property type="entry name" value="NAD(P)-binding Rossmann-fold domains"/>
    <property type="match status" value="1"/>
</dbReference>
<dbReference type="AlphaFoldDB" id="A0AAU2GVM3"/>